<dbReference type="CDD" id="cd06261">
    <property type="entry name" value="TM_PBP2"/>
    <property type="match status" value="1"/>
</dbReference>
<dbReference type="InterPro" id="IPR000515">
    <property type="entry name" value="MetI-like"/>
</dbReference>
<gene>
    <name evidence="9" type="ORF">IC602_01380</name>
</gene>
<proteinExistence type="inferred from homology"/>
<dbReference type="InterPro" id="IPR035906">
    <property type="entry name" value="MetI-like_sf"/>
</dbReference>
<comment type="subcellular location">
    <subcellularLocation>
        <location evidence="1 7">Cell membrane</location>
        <topology evidence="1 7">Multi-pass membrane protein</topology>
    </subcellularLocation>
</comment>
<feature type="transmembrane region" description="Helical" evidence="7">
    <location>
        <begin position="256"/>
        <end position="278"/>
    </location>
</feature>
<protein>
    <submittedName>
        <fullName evidence="9">Sugar ABC transporter permease</fullName>
    </submittedName>
</protein>
<keyword evidence="2 7" id="KW-0813">Transport</keyword>
<comment type="similarity">
    <text evidence="7">Belongs to the binding-protein-dependent transport system permease family.</text>
</comment>
<evidence type="ECO:0000256" key="5">
    <source>
        <dbReference type="ARBA" id="ARBA00022989"/>
    </source>
</evidence>
<dbReference type="Gene3D" id="1.10.3720.10">
    <property type="entry name" value="MetI-like"/>
    <property type="match status" value="1"/>
</dbReference>
<sequence>MYLKTFLFGLPSIILIMLFVLGPIIMTFYYSFTNMALTGAAAADTQFVGFDNFVRMFQDPSFKTSVLNTIIFLIASAVIGQQIVGFLVAYLMKQKARPFRRVIGILVLAGWITPEIVVAFVWFAYLSDQGTLNIMLGFLGIKPVAWLLNFPLISVIFVNIWHGAAFSMLMYQAALDDIPQEVEEASRIDGANAWQRLWRITLPIIKGSAVTNMVLVTLQTLGVFTLIYALTGGGPGEKTTTLPIFMYDQAFVNYQLGYGTAISLVLLLIGITLSLIYIRFLKTE</sequence>
<dbReference type="EMBL" id="JACWEZ010000001">
    <property type="protein sequence ID" value="MBD1221261.1"/>
    <property type="molecule type" value="Genomic_DNA"/>
</dbReference>
<name>A0ABR7VHU7_VIRHA</name>
<evidence type="ECO:0000256" key="4">
    <source>
        <dbReference type="ARBA" id="ARBA00022692"/>
    </source>
</evidence>
<evidence type="ECO:0000313" key="9">
    <source>
        <dbReference type="EMBL" id="MBD1221261.1"/>
    </source>
</evidence>
<dbReference type="Proteomes" id="UP000621631">
    <property type="component" value="Unassembled WGS sequence"/>
</dbReference>
<feature type="transmembrane region" description="Helical" evidence="7">
    <location>
        <begin position="7"/>
        <end position="30"/>
    </location>
</feature>
<keyword evidence="5 7" id="KW-1133">Transmembrane helix</keyword>
<keyword evidence="10" id="KW-1185">Reference proteome</keyword>
<dbReference type="RefSeq" id="WP_060681728.1">
    <property type="nucleotide sequence ID" value="NZ_CP033049.1"/>
</dbReference>
<dbReference type="SUPFAM" id="SSF161098">
    <property type="entry name" value="MetI-like"/>
    <property type="match status" value="1"/>
</dbReference>
<organism evidence="9 10">
    <name type="scientific">Virgibacillus halodenitrificans</name>
    <name type="common">Bacillus halodenitrificans</name>
    <dbReference type="NCBI Taxonomy" id="1482"/>
    <lineage>
        <taxon>Bacteria</taxon>
        <taxon>Bacillati</taxon>
        <taxon>Bacillota</taxon>
        <taxon>Bacilli</taxon>
        <taxon>Bacillales</taxon>
        <taxon>Bacillaceae</taxon>
        <taxon>Virgibacillus</taxon>
    </lineage>
</organism>
<evidence type="ECO:0000313" key="10">
    <source>
        <dbReference type="Proteomes" id="UP000621631"/>
    </source>
</evidence>
<dbReference type="PROSITE" id="PS50928">
    <property type="entry name" value="ABC_TM1"/>
    <property type="match status" value="1"/>
</dbReference>
<comment type="caution">
    <text evidence="9">The sequence shown here is derived from an EMBL/GenBank/DDBJ whole genome shotgun (WGS) entry which is preliminary data.</text>
</comment>
<evidence type="ECO:0000259" key="8">
    <source>
        <dbReference type="PROSITE" id="PS50928"/>
    </source>
</evidence>
<accession>A0ABR7VHU7</accession>
<evidence type="ECO:0000256" key="3">
    <source>
        <dbReference type="ARBA" id="ARBA00022475"/>
    </source>
</evidence>
<feature type="transmembrane region" description="Helical" evidence="7">
    <location>
        <begin position="70"/>
        <end position="91"/>
    </location>
</feature>
<feature type="transmembrane region" description="Helical" evidence="7">
    <location>
        <begin position="144"/>
        <end position="161"/>
    </location>
</feature>
<evidence type="ECO:0000256" key="6">
    <source>
        <dbReference type="ARBA" id="ARBA00023136"/>
    </source>
</evidence>
<feature type="domain" description="ABC transmembrane type-1" evidence="8">
    <location>
        <begin position="67"/>
        <end position="277"/>
    </location>
</feature>
<evidence type="ECO:0000256" key="2">
    <source>
        <dbReference type="ARBA" id="ARBA00022448"/>
    </source>
</evidence>
<reference evidence="9 10" key="1">
    <citation type="submission" date="2020-09" db="EMBL/GenBank/DDBJ databases">
        <title>Draft Genome Sequences of Oil-Oxidizing Bacteria Halomonas titanicae, Marinobacter lutaoensis, and Virgibacillus halodenitrificans Isolated from Highly Saline Environments.</title>
        <authorList>
            <person name="Grouzdev D.S."/>
            <person name="Sokolova D.S."/>
            <person name="Semenova E.M."/>
            <person name="Borzenkov I.A."/>
            <person name="Bidzhieva S.K."/>
            <person name="Poltaraus A.B."/>
            <person name="Nazina T.N."/>
        </authorList>
    </citation>
    <scope>NUCLEOTIDE SEQUENCE [LARGE SCALE GENOMIC DNA]</scope>
    <source>
        <strain evidence="9 10">VKM B-3472D</strain>
    </source>
</reference>
<dbReference type="PANTHER" id="PTHR43005:SF1">
    <property type="entry name" value="SPERMIDINE_PUTRESCINE TRANSPORT SYSTEM PERMEASE PROTEIN"/>
    <property type="match status" value="1"/>
</dbReference>
<keyword evidence="6 7" id="KW-0472">Membrane</keyword>
<dbReference type="Pfam" id="PF00528">
    <property type="entry name" value="BPD_transp_1"/>
    <property type="match status" value="1"/>
</dbReference>
<dbReference type="PANTHER" id="PTHR43005">
    <property type="entry name" value="BLR7065 PROTEIN"/>
    <property type="match status" value="1"/>
</dbReference>
<evidence type="ECO:0000256" key="7">
    <source>
        <dbReference type="RuleBase" id="RU363032"/>
    </source>
</evidence>
<keyword evidence="3" id="KW-1003">Cell membrane</keyword>
<feature type="transmembrane region" description="Helical" evidence="7">
    <location>
        <begin position="209"/>
        <end position="230"/>
    </location>
</feature>
<feature type="transmembrane region" description="Helical" evidence="7">
    <location>
        <begin position="103"/>
        <end position="124"/>
    </location>
</feature>
<evidence type="ECO:0000256" key="1">
    <source>
        <dbReference type="ARBA" id="ARBA00004651"/>
    </source>
</evidence>
<keyword evidence="4 7" id="KW-0812">Transmembrane</keyword>